<dbReference type="CDD" id="cd17393">
    <property type="entry name" value="MFS_MosC_like"/>
    <property type="match status" value="1"/>
</dbReference>
<dbReference type="RefSeq" id="WP_344742710.1">
    <property type="nucleotide sequence ID" value="NZ_BAAAYR010000005.1"/>
</dbReference>
<dbReference type="InterPro" id="IPR020846">
    <property type="entry name" value="MFS_dom"/>
</dbReference>
<feature type="transmembrane region" description="Helical" evidence="5">
    <location>
        <begin position="113"/>
        <end position="138"/>
    </location>
</feature>
<dbReference type="InterPro" id="IPR011701">
    <property type="entry name" value="MFS"/>
</dbReference>
<feature type="transmembrane region" description="Helical" evidence="5">
    <location>
        <begin position="89"/>
        <end position="107"/>
    </location>
</feature>
<evidence type="ECO:0000256" key="1">
    <source>
        <dbReference type="ARBA" id="ARBA00004651"/>
    </source>
</evidence>
<evidence type="ECO:0000313" key="8">
    <source>
        <dbReference type="Proteomes" id="UP001500767"/>
    </source>
</evidence>
<evidence type="ECO:0000256" key="3">
    <source>
        <dbReference type="ARBA" id="ARBA00022989"/>
    </source>
</evidence>
<reference evidence="8" key="1">
    <citation type="journal article" date="2019" name="Int. J. Syst. Evol. Microbiol.">
        <title>The Global Catalogue of Microorganisms (GCM) 10K type strain sequencing project: providing services to taxonomists for standard genome sequencing and annotation.</title>
        <authorList>
            <consortium name="The Broad Institute Genomics Platform"/>
            <consortium name="The Broad Institute Genome Sequencing Center for Infectious Disease"/>
            <person name="Wu L."/>
            <person name="Ma J."/>
        </authorList>
    </citation>
    <scope>NUCLEOTIDE SEQUENCE [LARGE SCALE GENOMIC DNA]</scope>
    <source>
        <strain evidence="8">JCM 16540</strain>
    </source>
</reference>
<comment type="subcellular location">
    <subcellularLocation>
        <location evidence="1">Cell membrane</location>
        <topology evidence="1">Multi-pass membrane protein</topology>
    </subcellularLocation>
</comment>
<keyword evidence="3 5" id="KW-1133">Transmembrane helix</keyword>
<dbReference type="PANTHER" id="PTHR23514">
    <property type="entry name" value="BYPASS OF STOP CODON PROTEIN 6"/>
    <property type="match status" value="1"/>
</dbReference>
<dbReference type="Gene3D" id="1.20.1250.20">
    <property type="entry name" value="MFS general substrate transporter like domains"/>
    <property type="match status" value="1"/>
</dbReference>
<dbReference type="PROSITE" id="PS50850">
    <property type="entry name" value="MFS"/>
    <property type="match status" value="1"/>
</dbReference>
<feature type="transmembrane region" description="Helical" evidence="5">
    <location>
        <begin position="290"/>
        <end position="309"/>
    </location>
</feature>
<dbReference type="InterPro" id="IPR051788">
    <property type="entry name" value="MFS_Transporter"/>
</dbReference>
<dbReference type="EMBL" id="BAAAYR010000005">
    <property type="protein sequence ID" value="GAA3576557.1"/>
    <property type="molecule type" value="Genomic_DNA"/>
</dbReference>
<gene>
    <name evidence="7" type="ORF">GCM10022197_37240</name>
</gene>
<evidence type="ECO:0000256" key="4">
    <source>
        <dbReference type="ARBA" id="ARBA00023136"/>
    </source>
</evidence>
<keyword evidence="4 5" id="KW-0472">Membrane</keyword>
<name>A0ABP6Y2T5_9ACTN</name>
<sequence>MTASVAPVSPAAPASHPLAAPLARTAVTLMFTVNGLLIGGWGGSLPSLRDKLAVSDGQIALMLFLAGIAGITSMQVGGRLSDVVGARRIALVALPVLVAAVVTLGLADSYPVAVVGAALLGLGNGAMDVAMNAIGVQVEQARRRPVMSSFHAFFSIGNLLGAAAVLGLAAAFGLAGGAIVTPLLLTLAAVAVVVLVVLVRVAPTAAPVEHRDAEGGRIRIPRAAYVLGVMALAFGLSEGTAVDWSSIHITDVARVDPTTGAVGLVAVSGFMVVIRLFGDRLVTRFGRRAIVRFGGVSAALGYLAVTLVSSLPLLVAGWALVGLGVGMIAPQVYAVAGHLGGGRVLAVVVTFGYAAFLAGPAVIGFLVRHVGIHHAMAVPAVLCAGIVALAATMPREDSDISRRRETDPLA</sequence>
<feature type="transmembrane region" description="Helical" evidence="5">
    <location>
        <begin position="223"/>
        <end position="241"/>
    </location>
</feature>
<feature type="transmembrane region" description="Helical" evidence="5">
    <location>
        <begin position="344"/>
        <end position="366"/>
    </location>
</feature>
<dbReference type="PANTHER" id="PTHR23514:SF13">
    <property type="entry name" value="INNER MEMBRANE PROTEIN YBJJ"/>
    <property type="match status" value="1"/>
</dbReference>
<feature type="domain" description="Major facilitator superfamily (MFS) profile" evidence="6">
    <location>
        <begin position="20"/>
        <end position="397"/>
    </location>
</feature>
<feature type="transmembrane region" description="Helical" evidence="5">
    <location>
        <begin position="21"/>
        <end position="39"/>
    </location>
</feature>
<evidence type="ECO:0000259" key="6">
    <source>
        <dbReference type="PROSITE" id="PS50850"/>
    </source>
</evidence>
<evidence type="ECO:0000313" key="7">
    <source>
        <dbReference type="EMBL" id="GAA3576557.1"/>
    </source>
</evidence>
<evidence type="ECO:0000256" key="5">
    <source>
        <dbReference type="SAM" id="Phobius"/>
    </source>
</evidence>
<keyword evidence="8" id="KW-1185">Reference proteome</keyword>
<protein>
    <submittedName>
        <fullName evidence="7">MFS transporter</fullName>
    </submittedName>
</protein>
<comment type="caution">
    <text evidence="7">The sequence shown here is derived from an EMBL/GenBank/DDBJ whole genome shotgun (WGS) entry which is preliminary data.</text>
</comment>
<feature type="transmembrane region" description="Helical" evidence="5">
    <location>
        <begin position="261"/>
        <end position="278"/>
    </location>
</feature>
<feature type="transmembrane region" description="Helical" evidence="5">
    <location>
        <begin position="150"/>
        <end position="173"/>
    </location>
</feature>
<dbReference type="Proteomes" id="UP001500767">
    <property type="component" value="Unassembled WGS sequence"/>
</dbReference>
<feature type="transmembrane region" description="Helical" evidence="5">
    <location>
        <begin position="59"/>
        <end position="77"/>
    </location>
</feature>
<evidence type="ECO:0000256" key="2">
    <source>
        <dbReference type="ARBA" id="ARBA00022692"/>
    </source>
</evidence>
<dbReference type="InterPro" id="IPR036259">
    <property type="entry name" value="MFS_trans_sf"/>
</dbReference>
<dbReference type="SUPFAM" id="SSF103473">
    <property type="entry name" value="MFS general substrate transporter"/>
    <property type="match status" value="1"/>
</dbReference>
<accession>A0ABP6Y2T5</accession>
<feature type="transmembrane region" description="Helical" evidence="5">
    <location>
        <begin position="315"/>
        <end position="337"/>
    </location>
</feature>
<keyword evidence="2 5" id="KW-0812">Transmembrane</keyword>
<organism evidence="7 8">
    <name type="scientific">Microlunatus spumicola</name>
    <dbReference type="NCBI Taxonomy" id="81499"/>
    <lineage>
        <taxon>Bacteria</taxon>
        <taxon>Bacillati</taxon>
        <taxon>Actinomycetota</taxon>
        <taxon>Actinomycetes</taxon>
        <taxon>Propionibacteriales</taxon>
        <taxon>Propionibacteriaceae</taxon>
        <taxon>Microlunatus</taxon>
    </lineage>
</organism>
<feature type="transmembrane region" description="Helical" evidence="5">
    <location>
        <begin position="179"/>
        <end position="202"/>
    </location>
</feature>
<dbReference type="Pfam" id="PF07690">
    <property type="entry name" value="MFS_1"/>
    <property type="match status" value="1"/>
</dbReference>
<proteinExistence type="predicted"/>
<feature type="transmembrane region" description="Helical" evidence="5">
    <location>
        <begin position="372"/>
        <end position="393"/>
    </location>
</feature>